<dbReference type="GO" id="GO:0004345">
    <property type="term" value="F:glucose-6-phosphate dehydrogenase activity"/>
    <property type="evidence" value="ECO:0007669"/>
    <property type="project" value="UniProtKB-UniRule"/>
</dbReference>
<dbReference type="SUPFAM" id="SSF51735">
    <property type="entry name" value="NAD(P)-binding Rossmann-fold domains"/>
    <property type="match status" value="1"/>
</dbReference>
<feature type="binding site" evidence="7">
    <location>
        <position position="348"/>
    </location>
    <ligand>
        <name>substrate</name>
    </ligand>
</feature>
<evidence type="ECO:0000259" key="8">
    <source>
        <dbReference type="Pfam" id="PF00479"/>
    </source>
</evidence>
<evidence type="ECO:0000256" key="1">
    <source>
        <dbReference type="ARBA" id="ARBA00004937"/>
    </source>
</evidence>
<dbReference type="PRINTS" id="PR00079">
    <property type="entry name" value="G6PDHDRGNASE"/>
</dbReference>
<evidence type="ECO:0000256" key="5">
    <source>
        <dbReference type="ARBA" id="ARBA00023002"/>
    </source>
</evidence>
<comment type="similarity">
    <text evidence="2 7">Belongs to the glucose-6-phosphate dehydrogenase family.</text>
</comment>
<keyword evidence="3 7" id="KW-0313">Glucose metabolism</keyword>
<sequence>MEQKALFIIFGGTGDLAYRKLYPALFNLYEKGYLKENFAVIGTARRPWSNDHYHEVVMSAIEDSGRDAGRTNSELPRKFASHFYYQSHNVDDAEHYVALRDLADQLDEKYQLNGNRIFYLAMAPRFFGTIAGHLKDQKLLTEGSGFNRLIIEKPFGRDYQSAKELNDSISGSFDEEQIFRIDHYLGKEPIQSIAGLRFGNALFNSLWNKEHIDNIQITLAESLGVEERAGYYETAGAMRDMLQNHIMQIVSLLTMERPEVFDSKHLQDKKIEALENIQTYSKEEAAQNFVRGQYGEDVAHTQLAYREEEGTADDSSIETFVAGKLITHNPSLDGVPIYVRTGKRLAKKSTQINVVFKNDDQNIFNSDPNQKLETNVLTLHIEPDQGFTLQFNTKKGNQGYQLSPVHLRYRKSASEKAKTPDAYESLIRDALMGNKTNFAHWHEVRKAWQIVDVIRQVWDAETPDFPNYASGSMGPQAADDLLVRDGRQWIFNPQK</sequence>
<dbReference type="PIRSF" id="PIRSF000110">
    <property type="entry name" value="G6PD"/>
    <property type="match status" value="1"/>
</dbReference>
<name>A0AAW8YIQ1_PEDAC</name>
<evidence type="ECO:0000313" key="10">
    <source>
        <dbReference type="EMBL" id="MDV2621426.1"/>
    </source>
</evidence>
<keyword evidence="5 7" id="KW-0560">Oxidoreductase</keyword>
<feature type="binding site" evidence="7">
    <location>
        <position position="45"/>
    </location>
    <ligand>
        <name>NADP(+)</name>
        <dbReference type="ChEBI" id="CHEBI:58349"/>
    </ligand>
</feature>
<protein>
    <recommendedName>
        <fullName evidence="7">Glucose-6-phosphate 1-dehydrogenase</fullName>
        <shortName evidence="7">G6PD</shortName>
        <ecNumber evidence="7">1.1.1.49</ecNumber>
    </recommendedName>
</protein>
<dbReference type="NCBIfam" id="TIGR00871">
    <property type="entry name" value="zwf"/>
    <property type="match status" value="1"/>
</dbReference>
<dbReference type="InterPro" id="IPR022674">
    <property type="entry name" value="G6P_DH_NAD-bd"/>
</dbReference>
<evidence type="ECO:0000256" key="7">
    <source>
        <dbReference type="HAMAP-Rule" id="MF_00966"/>
    </source>
</evidence>
<gene>
    <name evidence="7 10" type="primary">zwf</name>
    <name evidence="10" type="ORF">R0G89_06720</name>
</gene>
<reference evidence="10" key="1">
    <citation type="journal article" date="2023" name="PeerJ">
        <title>Selection and evaluation of lactic acid bacteria from chicken feces in Thailand as potential probiotics.</title>
        <authorList>
            <person name="Khurajog B."/>
            <person name="Disastra Y."/>
            <person name="Lawwyne L.D."/>
            <person name="Sirichokchatchawan W."/>
            <person name="Niyomtham W."/>
            <person name="Yindee J."/>
            <person name="Hampson D.J."/>
            <person name="Prapasarakul N."/>
        </authorList>
    </citation>
    <scope>NUCLEOTIDE SEQUENCE</scope>
    <source>
        <strain evidence="10">BF9</strain>
    </source>
</reference>
<accession>A0AAW8YIQ1</accession>
<comment type="function">
    <text evidence="7">Catalyzes the oxidation of glucose 6-phosphate to 6-phosphogluconolactone.</text>
</comment>
<dbReference type="SUPFAM" id="SSF55347">
    <property type="entry name" value="Glyceraldehyde-3-phosphate dehydrogenase-like, C-terminal domain"/>
    <property type="match status" value="1"/>
</dbReference>
<dbReference type="InterPro" id="IPR001282">
    <property type="entry name" value="G6P_DH"/>
</dbReference>
<dbReference type="GO" id="GO:0050661">
    <property type="term" value="F:NADP binding"/>
    <property type="evidence" value="ECO:0007669"/>
    <property type="project" value="UniProtKB-UniRule"/>
</dbReference>
<dbReference type="Pfam" id="PF00479">
    <property type="entry name" value="G6PD_N"/>
    <property type="match status" value="1"/>
</dbReference>
<dbReference type="GO" id="GO:0006006">
    <property type="term" value="P:glucose metabolic process"/>
    <property type="evidence" value="ECO:0007669"/>
    <property type="project" value="UniProtKB-KW"/>
</dbReference>
<dbReference type="GeneID" id="57366214"/>
<dbReference type="HAMAP" id="MF_00966">
    <property type="entry name" value="G6PD"/>
    <property type="match status" value="1"/>
</dbReference>
<evidence type="ECO:0000259" key="9">
    <source>
        <dbReference type="Pfam" id="PF02781"/>
    </source>
</evidence>
<dbReference type="InterPro" id="IPR019796">
    <property type="entry name" value="G6P_DH_AS"/>
</dbReference>
<dbReference type="InterPro" id="IPR036291">
    <property type="entry name" value="NAD(P)-bd_dom_sf"/>
</dbReference>
<comment type="caution">
    <text evidence="10">The sequence shown here is derived from an EMBL/GenBank/DDBJ whole genome shotgun (WGS) entry which is preliminary data.</text>
</comment>
<keyword evidence="6 7" id="KW-0119">Carbohydrate metabolism</keyword>
<reference evidence="10" key="2">
    <citation type="submission" date="2023-10" db="EMBL/GenBank/DDBJ databases">
        <authorList>
            <person name="Khurajog B."/>
        </authorList>
    </citation>
    <scope>NUCLEOTIDE SEQUENCE</scope>
    <source>
        <strain evidence="10">BF9</strain>
    </source>
</reference>
<evidence type="ECO:0000256" key="2">
    <source>
        <dbReference type="ARBA" id="ARBA00009975"/>
    </source>
</evidence>
<feature type="domain" description="Glucose-6-phosphate dehydrogenase NAD-binding" evidence="8">
    <location>
        <begin position="8"/>
        <end position="191"/>
    </location>
</feature>
<proteinExistence type="inferred from homology"/>
<feature type="binding site" evidence="7">
    <location>
        <position position="343"/>
    </location>
    <ligand>
        <name>substrate</name>
    </ligand>
</feature>
<feature type="binding site" evidence="7">
    <location>
        <position position="240"/>
    </location>
    <ligand>
        <name>substrate</name>
    </ligand>
</feature>
<feature type="binding site" evidence="7">
    <location>
        <position position="153"/>
    </location>
    <ligand>
        <name>NADP(+)</name>
        <dbReference type="ChEBI" id="CHEBI:58349"/>
    </ligand>
</feature>
<evidence type="ECO:0000256" key="6">
    <source>
        <dbReference type="ARBA" id="ARBA00023277"/>
    </source>
</evidence>
<dbReference type="AlphaFoldDB" id="A0AAW8YIQ1"/>
<dbReference type="RefSeq" id="WP_008841156.1">
    <property type="nucleotide sequence ID" value="NZ_CAKMBA010000004.1"/>
</dbReference>
<feature type="active site" description="Proton acceptor" evidence="7">
    <location>
        <position position="245"/>
    </location>
</feature>
<dbReference type="Gene3D" id="3.30.360.10">
    <property type="entry name" value="Dihydrodipicolinate Reductase, domain 2"/>
    <property type="match status" value="1"/>
</dbReference>
<dbReference type="PANTHER" id="PTHR23429">
    <property type="entry name" value="GLUCOSE-6-PHOSPHATE 1-DEHYDROGENASE G6PD"/>
    <property type="match status" value="1"/>
</dbReference>
<feature type="binding site" evidence="7">
    <location>
        <position position="221"/>
    </location>
    <ligand>
        <name>substrate</name>
    </ligand>
</feature>
<dbReference type="EMBL" id="JAWJAV010000004">
    <property type="protein sequence ID" value="MDV2621426.1"/>
    <property type="molecule type" value="Genomic_DNA"/>
</dbReference>
<dbReference type="EC" id="1.1.1.49" evidence="7"/>
<organism evidence="10 11">
    <name type="scientific">Pediococcus acidilactici</name>
    <dbReference type="NCBI Taxonomy" id="1254"/>
    <lineage>
        <taxon>Bacteria</taxon>
        <taxon>Bacillati</taxon>
        <taxon>Bacillota</taxon>
        <taxon>Bacilli</taxon>
        <taxon>Lactobacillales</taxon>
        <taxon>Lactobacillaceae</taxon>
        <taxon>Pediococcus</taxon>
        <taxon>Pediococcus acidilactici group</taxon>
    </lineage>
</organism>
<comment type="catalytic activity">
    <reaction evidence="7">
        <text>D-glucose 6-phosphate + NADP(+) = 6-phospho-D-glucono-1,5-lactone + NADPH + H(+)</text>
        <dbReference type="Rhea" id="RHEA:15841"/>
        <dbReference type="ChEBI" id="CHEBI:15378"/>
        <dbReference type="ChEBI" id="CHEBI:57783"/>
        <dbReference type="ChEBI" id="CHEBI:57955"/>
        <dbReference type="ChEBI" id="CHEBI:58349"/>
        <dbReference type="ChEBI" id="CHEBI:61548"/>
        <dbReference type="EC" id="1.1.1.49"/>
    </reaction>
</comment>
<dbReference type="Gene3D" id="3.40.50.720">
    <property type="entry name" value="NAD(P)-binding Rossmann-like Domain"/>
    <property type="match status" value="1"/>
</dbReference>
<feature type="binding site" evidence="7">
    <location>
        <position position="183"/>
    </location>
    <ligand>
        <name>substrate</name>
    </ligand>
</feature>
<evidence type="ECO:0000313" key="11">
    <source>
        <dbReference type="Proteomes" id="UP001280897"/>
    </source>
</evidence>
<comment type="caution">
    <text evidence="7">Lacks conserved residue(s) required for the propagation of feature annotation.</text>
</comment>
<feature type="domain" description="Glucose-6-phosphate dehydrogenase C-terminal" evidence="9">
    <location>
        <begin position="196"/>
        <end position="489"/>
    </location>
</feature>
<evidence type="ECO:0000256" key="4">
    <source>
        <dbReference type="ARBA" id="ARBA00022857"/>
    </source>
</evidence>
<dbReference type="KEGG" id="paci:A4V11_03270"/>
<dbReference type="GO" id="GO:0005829">
    <property type="term" value="C:cytosol"/>
    <property type="evidence" value="ECO:0007669"/>
    <property type="project" value="TreeGrafter"/>
</dbReference>
<comment type="pathway">
    <text evidence="1 7">Carbohydrate degradation; pentose phosphate pathway; D-ribulose 5-phosphate from D-glucose 6-phosphate (oxidative stage): step 1/3.</text>
</comment>
<feature type="binding site" evidence="7">
    <location>
        <position position="187"/>
    </location>
    <ligand>
        <name>substrate</name>
    </ligand>
</feature>
<dbReference type="PANTHER" id="PTHR23429:SF0">
    <property type="entry name" value="GLUCOSE-6-PHOSPHATE 1-DEHYDROGENASE"/>
    <property type="match status" value="1"/>
</dbReference>
<dbReference type="Pfam" id="PF02781">
    <property type="entry name" value="G6PD_C"/>
    <property type="match status" value="1"/>
</dbReference>
<keyword evidence="4 7" id="KW-0521">NADP</keyword>
<dbReference type="PROSITE" id="PS00069">
    <property type="entry name" value="G6P_DEHYDROGENASE"/>
    <property type="match status" value="1"/>
</dbReference>
<evidence type="ECO:0000256" key="3">
    <source>
        <dbReference type="ARBA" id="ARBA00022526"/>
    </source>
</evidence>
<dbReference type="GO" id="GO:0009051">
    <property type="term" value="P:pentose-phosphate shunt, oxidative branch"/>
    <property type="evidence" value="ECO:0007669"/>
    <property type="project" value="TreeGrafter"/>
</dbReference>
<dbReference type="Proteomes" id="UP001280897">
    <property type="component" value="Unassembled WGS sequence"/>
</dbReference>
<dbReference type="InterPro" id="IPR022675">
    <property type="entry name" value="G6P_DH_C"/>
</dbReference>